<evidence type="ECO:0000313" key="1">
    <source>
        <dbReference type="EMBL" id="KFN06993.1"/>
    </source>
</evidence>
<dbReference type="AlphaFoldDB" id="A0A090Z9D7"/>
<dbReference type="Proteomes" id="UP000029278">
    <property type="component" value="Unassembled WGS sequence"/>
</dbReference>
<organism evidence="1 2">
    <name type="scientific">Paenibacillus macerans</name>
    <name type="common">Bacillus macerans</name>
    <dbReference type="NCBI Taxonomy" id="44252"/>
    <lineage>
        <taxon>Bacteria</taxon>
        <taxon>Bacillati</taxon>
        <taxon>Bacillota</taxon>
        <taxon>Bacilli</taxon>
        <taxon>Bacillales</taxon>
        <taxon>Paenibacillaceae</taxon>
        <taxon>Paenibacillus</taxon>
    </lineage>
</organism>
<keyword evidence="2" id="KW-1185">Reference proteome</keyword>
<accession>A0A090Z9D7</accession>
<name>A0A090Z9D7_PAEMA</name>
<protein>
    <submittedName>
        <fullName evidence="1">Uncharacterized protein</fullName>
    </submittedName>
</protein>
<dbReference type="STRING" id="44252.DJ90_4576"/>
<gene>
    <name evidence="1" type="ORF">DJ90_4576</name>
</gene>
<dbReference type="HOGENOM" id="CLU_2344029_0_0_9"/>
<reference evidence="1 2" key="1">
    <citation type="submission" date="2014-04" db="EMBL/GenBank/DDBJ databases">
        <authorList>
            <person name="Bishop-Lilly K.A."/>
            <person name="Broomall S.M."/>
            <person name="Chain P.S."/>
            <person name="Chertkov O."/>
            <person name="Coyne S.R."/>
            <person name="Daligault H.E."/>
            <person name="Davenport K.W."/>
            <person name="Erkkila T."/>
            <person name="Frey K.G."/>
            <person name="Gibbons H.S."/>
            <person name="Gu W."/>
            <person name="Jaissle J."/>
            <person name="Johnson S.L."/>
            <person name="Koroleva G.I."/>
            <person name="Ladner J.T."/>
            <person name="Lo C.-C."/>
            <person name="Minogue T.D."/>
            <person name="Munk C."/>
            <person name="Palacios G.F."/>
            <person name="Redden C.L."/>
            <person name="Rosenzweig C.N."/>
            <person name="Scholz M.B."/>
            <person name="Teshima H."/>
            <person name="Xu Y."/>
        </authorList>
    </citation>
    <scope>NUCLEOTIDE SEQUENCE [LARGE SCALE GENOMIC DNA]</scope>
    <source>
        <strain evidence="1 2">8244</strain>
    </source>
</reference>
<comment type="caution">
    <text evidence="1">The sequence shown here is derived from an EMBL/GenBank/DDBJ whole genome shotgun (WGS) entry which is preliminary data.</text>
</comment>
<sequence>MNLMSFEGIIFDSFKSILWNSRNKLSPNQLLFGSSDQTNTNDETELIIDALNQCSLFLLFPKVASRSEDPSASASEYGYKLVWSYPVRLYIAQSKVL</sequence>
<evidence type="ECO:0000313" key="2">
    <source>
        <dbReference type="Proteomes" id="UP000029278"/>
    </source>
</evidence>
<proteinExistence type="predicted"/>
<dbReference type="EMBL" id="JMQA01000036">
    <property type="protein sequence ID" value="KFN06993.1"/>
    <property type="molecule type" value="Genomic_DNA"/>
</dbReference>